<feature type="transmembrane region" description="Helical" evidence="1">
    <location>
        <begin position="208"/>
        <end position="230"/>
    </location>
</feature>
<feature type="chain" id="PRO_5031521764" description="Piezo TM1-24 domain-containing protein" evidence="2">
    <location>
        <begin position="17"/>
        <end position="490"/>
    </location>
</feature>
<keyword evidence="1" id="KW-0472">Membrane</keyword>
<keyword evidence="1" id="KW-1133">Transmembrane helix</keyword>
<dbReference type="GO" id="GO:0016020">
    <property type="term" value="C:membrane"/>
    <property type="evidence" value="ECO:0007669"/>
    <property type="project" value="InterPro"/>
</dbReference>
<dbReference type="EMBL" id="OD001022">
    <property type="protein sequence ID" value="CAD7400291.1"/>
    <property type="molecule type" value="Genomic_DNA"/>
</dbReference>
<dbReference type="PANTHER" id="PTHR47049:SF2">
    <property type="entry name" value="PIEZO-TYPE MECHANOSENSITIVE ION CHANNEL HOMOLOG"/>
    <property type="match status" value="1"/>
</dbReference>
<dbReference type="Pfam" id="PF24871">
    <property type="entry name" value="Piezo_TM1-24"/>
    <property type="match status" value="2"/>
</dbReference>
<feature type="transmembrane region" description="Helical" evidence="1">
    <location>
        <begin position="276"/>
        <end position="297"/>
    </location>
</feature>
<feature type="transmembrane region" description="Helical" evidence="1">
    <location>
        <begin position="55"/>
        <end position="78"/>
    </location>
</feature>
<accession>A0A7R9GZC7</accession>
<feature type="domain" description="Piezo TM1-24" evidence="3">
    <location>
        <begin position="157"/>
        <end position="488"/>
    </location>
</feature>
<feature type="transmembrane region" description="Helical" evidence="1">
    <location>
        <begin position="121"/>
        <end position="138"/>
    </location>
</feature>
<dbReference type="AlphaFoldDB" id="A0A7R9GZC7"/>
<evidence type="ECO:0000259" key="3">
    <source>
        <dbReference type="Pfam" id="PF24871"/>
    </source>
</evidence>
<protein>
    <recommendedName>
        <fullName evidence="3">Piezo TM1-24 domain-containing protein</fullName>
    </recommendedName>
</protein>
<feature type="signal peptide" evidence="2">
    <location>
        <begin position="1"/>
        <end position="16"/>
    </location>
</feature>
<gene>
    <name evidence="4" type="ORF">TPSB3V08_LOCUS2554</name>
</gene>
<evidence type="ECO:0000256" key="2">
    <source>
        <dbReference type="SAM" id="SignalP"/>
    </source>
</evidence>
<keyword evidence="1" id="KW-0812">Transmembrane</keyword>
<feature type="transmembrane region" description="Helical" evidence="1">
    <location>
        <begin position="430"/>
        <end position="449"/>
    </location>
</feature>
<evidence type="ECO:0000313" key="4">
    <source>
        <dbReference type="EMBL" id="CAD7400291.1"/>
    </source>
</evidence>
<dbReference type="PANTHER" id="PTHR47049">
    <property type="entry name" value="PIEZO-TYPE MECHANOSENSITIVE ION CHANNEL HOMOLOG"/>
    <property type="match status" value="1"/>
</dbReference>
<dbReference type="InterPro" id="IPR027272">
    <property type="entry name" value="Piezo"/>
</dbReference>
<feature type="domain" description="Piezo TM1-24" evidence="3">
    <location>
        <begin position="22"/>
        <end position="144"/>
    </location>
</feature>
<evidence type="ECO:0000256" key="1">
    <source>
        <dbReference type="SAM" id="Phobius"/>
    </source>
</evidence>
<feature type="transmembrane region" description="Helical" evidence="1">
    <location>
        <begin position="26"/>
        <end position="43"/>
    </location>
</feature>
<organism evidence="4">
    <name type="scientific">Timema poppense</name>
    <name type="common">Walking stick</name>
    <dbReference type="NCBI Taxonomy" id="170557"/>
    <lineage>
        <taxon>Eukaryota</taxon>
        <taxon>Metazoa</taxon>
        <taxon>Ecdysozoa</taxon>
        <taxon>Arthropoda</taxon>
        <taxon>Hexapoda</taxon>
        <taxon>Insecta</taxon>
        <taxon>Pterygota</taxon>
        <taxon>Neoptera</taxon>
        <taxon>Polyneoptera</taxon>
        <taxon>Phasmatodea</taxon>
        <taxon>Timematodea</taxon>
        <taxon>Timematoidea</taxon>
        <taxon>Timematidae</taxon>
        <taxon>Timema</taxon>
    </lineage>
</organism>
<name>A0A7R9GZC7_TIMPO</name>
<proteinExistence type="predicted"/>
<dbReference type="GO" id="GO:0008381">
    <property type="term" value="F:mechanosensitive monoatomic ion channel activity"/>
    <property type="evidence" value="ECO:0007669"/>
    <property type="project" value="InterPro"/>
</dbReference>
<dbReference type="InterPro" id="IPR056769">
    <property type="entry name" value="Piezo_TM1-24"/>
</dbReference>
<feature type="transmembrane region" description="Helical" evidence="1">
    <location>
        <begin position="406"/>
        <end position="424"/>
    </location>
</feature>
<reference evidence="4" key="1">
    <citation type="submission" date="2020-11" db="EMBL/GenBank/DDBJ databases">
        <authorList>
            <person name="Tran Van P."/>
        </authorList>
    </citation>
    <scope>NUCLEOTIDE SEQUENCE</scope>
</reference>
<keyword evidence="2" id="KW-0732">Signal</keyword>
<sequence length="490" mass="55777">MSAFLLMRLLLPLSLGTCVLLRQNMFSLIYLLLLFFTPFVGNPSEKNMSGLTGSYLLVVMVISILITIAQILFQILLISNQPYGYFLPNCGKMDYIIRHIGLLRLDSISPLTGIRLLTPEVIMVTSSITVYVLCYKWTRPSQTRINQPSSYFSNTNRVKFVRALGKYVSTLSLCVAGCIQPSVPGALYFLVFIGTMTLWSIHQHIGKWYTYVLCGLAVVVALHILALFAVQTQWVQEMLPRADCNYCRYFGLTILVTRDCLSPQEEEFPYKNWDSYLNPPILLGNFYILAMVSRMLCKLKVENIKPRSRLVSVRNEEEYVGITTNTPRRSATKKEECEGGIGKRGTLNHQLLENSILGDQHKHDFCQKSDRLKLSVKNISAVVKKWRADAKGLAGSMVWSITYHSWVTFVLLLWAIALCVIPNHRRRMETSSPFLVFYSVFLLLCQYLYSMDLSDMELPQEVAGINLLQLGFVKTFHYPIVHLLSKVISA</sequence>